<accession>A0A4V2P909</accession>
<dbReference type="Pfam" id="PF08534">
    <property type="entry name" value="Redoxin"/>
    <property type="match status" value="1"/>
</dbReference>
<dbReference type="CDD" id="cd02966">
    <property type="entry name" value="TlpA_like_family"/>
    <property type="match status" value="1"/>
</dbReference>
<keyword evidence="2" id="KW-0413">Isomerase</keyword>
<proteinExistence type="predicted"/>
<dbReference type="PANTHER" id="PTHR42852:SF18">
    <property type="entry name" value="CHROMOSOME UNDETERMINED SCAFFOLD_47, WHOLE GENOME SHOTGUN SEQUENCE"/>
    <property type="match status" value="1"/>
</dbReference>
<dbReference type="GO" id="GO:0016491">
    <property type="term" value="F:oxidoreductase activity"/>
    <property type="evidence" value="ECO:0007669"/>
    <property type="project" value="InterPro"/>
</dbReference>
<evidence type="ECO:0000259" key="1">
    <source>
        <dbReference type="PROSITE" id="PS51352"/>
    </source>
</evidence>
<dbReference type="Gene3D" id="3.40.30.10">
    <property type="entry name" value="Glutaredoxin"/>
    <property type="match status" value="1"/>
</dbReference>
<dbReference type="PANTHER" id="PTHR42852">
    <property type="entry name" value="THIOL:DISULFIDE INTERCHANGE PROTEIN DSBE"/>
    <property type="match status" value="1"/>
</dbReference>
<dbReference type="GO" id="GO:0016853">
    <property type="term" value="F:isomerase activity"/>
    <property type="evidence" value="ECO:0007669"/>
    <property type="project" value="UniProtKB-KW"/>
</dbReference>
<dbReference type="InterPro" id="IPR050553">
    <property type="entry name" value="Thioredoxin_ResA/DsbE_sf"/>
</dbReference>
<dbReference type="InterPro" id="IPR013740">
    <property type="entry name" value="Redoxin"/>
</dbReference>
<dbReference type="EMBL" id="SMFQ01000003">
    <property type="protein sequence ID" value="TCJ87765.1"/>
    <property type="molecule type" value="Genomic_DNA"/>
</dbReference>
<reference evidence="2 3" key="1">
    <citation type="submission" date="2019-03" db="EMBL/GenBank/DDBJ databases">
        <title>Genomic Encyclopedia of Type Strains, Phase IV (KMG-IV): sequencing the most valuable type-strain genomes for metagenomic binning, comparative biology and taxonomic classification.</title>
        <authorList>
            <person name="Goeker M."/>
        </authorList>
    </citation>
    <scope>NUCLEOTIDE SEQUENCE [LARGE SCALE GENOMIC DNA]</scope>
    <source>
        <strain evidence="2 3">DSM 24830</strain>
    </source>
</reference>
<feature type="domain" description="Thioredoxin" evidence="1">
    <location>
        <begin position="18"/>
        <end position="158"/>
    </location>
</feature>
<dbReference type="Proteomes" id="UP000294887">
    <property type="component" value="Unassembled WGS sequence"/>
</dbReference>
<dbReference type="AlphaFoldDB" id="A0A4V2P909"/>
<name>A0A4V2P909_9GAMM</name>
<dbReference type="RefSeq" id="WP_165874691.1">
    <property type="nucleotide sequence ID" value="NZ_BAAAFU010000004.1"/>
</dbReference>
<keyword evidence="3" id="KW-1185">Reference proteome</keyword>
<gene>
    <name evidence="2" type="ORF">EV695_2280</name>
</gene>
<dbReference type="SUPFAM" id="SSF52833">
    <property type="entry name" value="Thioredoxin-like"/>
    <property type="match status" value="1"/>
</dbReference>
<comment type="caution">
    <text evidence="2">The sequence shown here is derived from an EMBL/GenBank/DDBJ whole genome shotgun (WGS) entry which is preliminary data.</text>
</comment>
<protein>
    <submittedName>
        <fullName evidence="2">Thiol-disulfide isomerase/thioredoxin</fullName>
    </submittedName>
</protein>
<dbReference type="InterPro" id="IPR036249">
    <property type="entry name" value="Thioredoxin-like_sf"/>
</dbReference>
<evidence type="ECO:0000313" key="3">
    <source>
        <dbReference type="Proteomes" id="UP000294887"/>
    </source>
</evidence>
<sequence>MNKLYLLGIIGLVVFLFFGQSSDMPTANLQVHNEDPYNEMDGSVGGRCLGGKCLTVYVAPWCPACKSLRPTIIDMVETLEKEGIEVKVIIGKDSQQATEQYAKSYPFPVLLDPQGNFFQKANQRGVPFFMVSDSKGKVVSQMAGGTTHIPTMREQLKI</sequence>
<dbReference type="PROSITE" id="PS51352">
    <property type="entry name" value="THIOREDOXIN_2"/>
    <property type="match status" value="1"/>
</dbReference>
<dbReference type="InterPro" id="IPR013766">
    <property type="entry name" value="Thioredoxin_domain"/>
</dbReference>
<evidence type="ECO:0000313" key="2">
    <source>
        <dbReference type="EMBL" id="TCJ87765.1"/>
    </source>
</evidence>
<organism evidence="2 3">
    <name type="scientific">Cocleimonas flava</name>
    <dbReference type="NCBI Taxonomy" id="634765"/>
    <lineage>
        <taxon>Bacteria</taxon>
        <taxon>Pseudomonadati</taxon>
        <taxon>Pseudomonadota</taxon>
        <taxon>Gammaproteobacteria</taxon>
        <taxon>Thiotrichales</taxon>
        <taxon>Thiotrichaceae</taxon>
        <taxon>Cocleimonas</taxon>
    </lineage>
</organism>